<dbReference type="AlphaFoldDB" id="T1IZS1"/>
<dbReference type="InterPro" id="IPR038538">
    <property type="entry name" value="MTERF_sf"/>
</dbReference>
<reference evidence="2" key="1">
    <citation type="submission" date="2011-05" db="EMBL/GenBank/DDBJ databases">
        <authorList>
            <person name="Richards S.R."/>
            <person name="Qu J."/>
            <person name="Jiang H."/>
            <person name="Jhangiani S.N."/>
            <person name="Agravi P."/>
            <person name="Goodspeed R."/>
            <person name="Gross S."/>
            <person name="Mandapat C."/>
            <person name="Jackson L."/>
            <person name="Mathew T."/>
            <person name="Pu L."/>
            <person name="Thornton R."/>
            <person name="Saada N."/>
            <person name="Wilczek-Boney K.B."/>
            <person name="Lee S."/>
            <person name="Kovar C."/>
            <person name="Wu Y."/>
            <person name="Scherer S.E."/>
            <person name="Worley K.C."/>
            <person name="Muzny D.M."/>
            <person name="Gibbs R."/>
        </authorList>
    </citation>
    <scope>NUCLEOTIDE SEQUENCE</scope>
    <source>
        <strain evidence="2">Brora</strain>
    </source>
</reference>
<dbReference type="Proteomes" id="UP000014500">
    <property type="component" value="Unassembled WGS sequence"/>
</dbReference>
<dbReference type="EnsemblMetazoa" id="SMAR006756-RA">
    <property type="protein sequence ID" value="SMAR006756-PA"/>
    <property type="gene ID" value="SMAR006756"/>
</dbReference>
<evidence type="ECO:0000313" key="2">
    <source>
        <dbReference type="Proteomes" id="UP000014500"/>
    </source>
</evidence>
<reference evidence="1" key="2">
    <citation type="submission" date="2015-02" db="UniProtKB">
        <authorList>
            <consortium name="EnsemblMetazoa"/>
        </authorList>
    </citation>
    <scope>IDENTIFICATION</scope>
</reference>
<sequence length="529" mass="62409">MAWKMYSRRISFIFKTHCNSFPRFLRFYGVENTAISNHFNRDCAEKVCSIQTVIQMPNLDLVRPQTGLTSIDNEPDKKVKILLPRLKYRRIDEVLRQLNLKIVDDEMYKQVKGFIPGELEQRYYNCLDFGFKNISLDHLLRFCQIMKMKRFSVEFIRDPLESLVSQTEIPEALMEIILEKYPIVLDGNLKLLHRIVLLEYLKWKLEIENIKFLGLVNKYPAVSNKSISSLRETIDLLTNDLGFTTKKIVNNGYLLLINKENVAKLLSQKSNFGGIPANQFISKFPRTLSVHVDHIYEIDECLMEFGITQDHISTCGHIYTFKTTTLHERLKLLSETPEMNNLKNSHRYLYLVYYFNKVKHRLEIVKFIKLKNISIDLFLTSNELFIQKLDLEGFRQRKHQIVNYIAKRFGITTKLVFHRIDFDYFSGLTLDKEKMEESIEFLSNRFKKQEILDNLSVILFELDVIKEELTKVINKSKTKVNMLKDLKESFENSLKKLYMKPYKSDKATKFGRTVDIDSEENLLNKFLDS</sequence>
<keyword evidence="2" id="KW-1185">Reference proteome</keyword>
<organism evidence="1 2">
    <name type="scientific">Strigamia maritima</name>
    <name type="common">European centipede</name>
    <name type="synonym">Geophilus maritimus</name>
    <dbReference type="NCBI Taxonomy" id="126957"/>
    <lineage>
        <taxon>Eukaryota</taxon>
        <taxon>Metazoa</taxon>
        <taxon>Ecdysozoa</taxon>
        <taxon>Arthropoda</taxon>
        <taxon>Myriapoda</taxon>
        <taxon>Chilopoda</taxon>
        <taxon>Pleurostigmophora</taxon>
        <taxon>Geophilomorpha</taxon>
        <taxon>Linotaeniidae</taxon>
        <taxon>Strigamia</taxon>
    </lineage>
</organism>
<dbReference type="PhylomeDB" id="T1IZS1"/>
<dbReference type="OMA" id="RHPNWCH"/>
<accession>T1IZS1</accession>
<dbReference type="STRING" id="126957.T1IZS1"/>
<dbReference type="Gene3D" id="1.25.70.10">
    <property type="entry name" value="Transcription termination factor 3, mitochondrial"/>
    <property type="match status" value="1"/>
</dbReference>
<dbReference type="EMBL" id="JH431723">
    <property type="status" value="NOT_ANNOTATED_CDS"/>
    <property type="molecule type" value="Genomic_DNA"/>
</dbReference>
<protein>
    <submittedName>
        <fullName evidence="1">Uncharacterized protein</fullName>
    </submittedName>
</protein>
<evidence type="ECO:0000313" key="1">
    <source>
        <dbReference type="EnsemblMetazoa" id="SMAR006756-PA"/>
    </source>
</evidence>
<proteinExistence type="predicted"/>
<name>T1IZS1_STRMM</name>
<dbReference type="HOGENOM" id="CLU_515202_0_0_1"/>